<accession>A0A9P4VLF6</accession>
<organism evidence="2 3">
    <name type="scientific">Patellaria atrata CBS 101060</name>
    <dbReference type="NCBI Taxonomy" id="1346257"/>
    <lineage>
        <taxon>Eukaryota</taxon>
        <taxon>Fungi</taxon>
        <taxon>Dikarya</taxon>
        <taxon>Ascomycota</taxon>
        <taxon>Pezizomycotina</taxon>
        <taxon>Dothideomycetes</taxon>
        <taxon>Dothideomycetes incertae sedis</taxon>
        <taxon>Patellariales</taxon>
        <taxon>Patellariaceae</taxon>
        <taxon>Patellaria</taxon>
    </lineage>
</organism>
<feature type="region of interest" description="Disordered" evidence="1">
    <location>
        <begin position="234"/>
        <end position="296"/>
    </location>
</feature>
<reference evidence="2" key="1">
    <citation type="journal article" date="2020" name="Stud. Mycol.">
        <title>101 Dothideomycetes genomes: a test case for predicting lifestyles and emergence of pathogens.</title>
        <authorList>
            <person name="Haridas S."/>
            <person name="Albert R."/>
            <person name="Binder M."/>
            <person name="Bloem J."/>
            <person name="Labutti K."/>
            <person name="Salamov A."/>
            <person name="Andreopoulos B."/>
            <person name="Baker S."/>
            <person name="Barry K."/>
            <person name="Bills G."/>
            <person name="Bluhm B."/>
            <person name="Cannon C."/>
            <person name="Castanera R."/>
            <person name="Culley D."/>
            <person name="Daum C."/>
            <person name="Ezra D."/>
            <person name="Gonzalez J."/>
            <person name="Henrissat B."/>
            <person name="Kuo A."/>
            <person name="Liang C."/>
            <person name="Lipzen A."/>
            <person name="Lutzoni F."/>
            <person name="Magnuson J."/>
            <person name="Mondo S."/>
            <person name="Nolan M."/>
            <person name="Ohm R."/>
            <person name="Pangilinan J."/>
            <person name="Park H.-J."/>
            <person name="Ramirez L."/>
            <person name="Alfaro M."/>
            <person name="Sun H."/>
            <person name="Tritt A."/>
            <person name="Yoshinaga Y."/>
            <person name="Zwiers L.-H."/>
            <person name="Turgeon B."/>
            <person name="Goodwin S."/>
            <person name="Spatafora J."/>
            <person name="Crous P."/>
            <person name="Grigoriev I."/>
        </authorList>
    </citation>
    <scope>NUCLEOTIDE SEQUENCE</scope>
    <source>
        <strain evidence="2">CBS 101060</strain>
    </source>
</reference>
<feature type="compositionally biased region" description="Polar residues" evidence="1">
    <location>
        <begin position="113"/>
        <end position="127"/>
    </location>
</feature>
<proteinExistence type="predicted"/>
<feature type="region of interest" description="Disordered" evidence="1">
    <location>
        <begin position="160"/>
        <end position="194"/>
    </location>
</feature>
<name>A0A9P4VLF6_9PEZI</name>
<feature type="compositionally biased region" description="Polar residues" evidence="1">
    <location>
        <begin position="165"/>
        <end position="176"/>
    </location>
</feature>
<dbReference type="EMBL" id="MU006108">
    <property type="protein sequence ID" value="KAF2835498.1"/>
    <property type="molecule type" value="Genomic_DNA"/>
</dbReference>
<feature type="compositionally biased region" description="Basic and acidic residues" evidence="1">
    <location>
        <begin position="103"/>
        <end position="112"/>
    </location>
</feature>
<evidence type="ECO:0000256" key="1">
    <source>
        <dbReference type="SAM" id="MobiDB-lite"/>
    </source>
</evidence>
<feature type="compositionally biased region" description="Basic and acidic residues" evidence="1">
    <location>
        <begin position="24"/>
        <end position="36"/>
    </location>
</feature>
<feature type="compositionally biased region" description="Basic and acidic residues" evidence="1">
    <location>
        <begin position="264"/>
        <end position="290"/>
    </location>
</feature>
<sequence length="471" mass="53362">MRFLQKPRQAGHELNPTEMSRASGKKDRNRDRKRSNNYEISGYFATKKVSRAENAGNVQKLPTKHPLGDSKRDHKIRTYRSSLGRESVHTVIPTVEARESSVVEQYDSRKSSTGETPFTWSESNPQSKGHKVFPRDFSAIHVGQLDENSPLQIHINQGRVVHNRGPSSAPTDSGSFRPSDETLPSRHGSQSHVMERGATIRLNHLQRNREPIRSGQDLKEMLVAEHHRYSAVETPIYSKNDGGRLSHQPPDVRTQSSETNSNKIRKETPERRCSPDVKRGQPDKTRDRVDPATSSSLGQLLKRCDAAFDVPGNDVDAQDTYAANYQPQNLADDDIQHSHIRYPRIYDQFDEPYDENLGAVNDYVGDDTFIFAIPHDNNTHIDYGEFDLGFNEGQYEFLGAEGGGEIDAIDIGAEGLEEGVSVLLPCQDDECEVTESAIFEERTIPEEPLMTREGLFLDERFQNFWRPNRLY</sequence>
<dbReference type="Proteomes" id="UP000799429">
    <property type="component" value="Unassembled WGS sequence"/>
</dbReference>
<keyword evidence="3" id="KW-1185">Reference proteome</keyword>
<comment type="caution">
    <text evidence="2">The sequence shown here is derived from an EMBL/GenBank/DDBJ whole genome shotgun (WGS) entry which is preliminary data.</text>
</comment>
<feature type="region of interest" description="Disordered" evidence="1">
    <location>
        <begin position="103"/>
        <end position="129"/>
    </location>
</feature>
<protein>
    <submittedName>
        <fullName evidence="2">Uncharacterized protein</fullName>
    </submittedName>
</protein>
<feature type="region of interest" description="Disordered" evidence="1">
    <location>
        <begin position="1"/>
        <end position="41"/>
    </location>
</feature>
<evidence type="ECO:0000313" key="3">
    <source>
        <dbReference type="Proteomes" id="UP000799429"/>
    </source>
</evidence>
<gene>
    <name evidence="2" type="ORF">M501DRAFT_1019774</name>
</gene>
<evidence type="ECO:0000313" key="2">
    <source>
        <dbReference type="EMBL" id="KAF2835498.1"/>
    </source>
</evidence>
<feature type="compositionally biased region" description="Polar residues" evidence="1">
    <location>
        <begin position="253"/>
        <end position="262"/>
    </location>
</feature>
<feature type="region of interest" description="Disordered" evidence="1">
    <location>
        <begin position="54"/>
        <end position="74"/>
    </location>
</feature>
<dbReference type="AlphaFoldDB" id="A0A9P4VLF6"/>